<dbReference type="Pfam" id="PF13957">
    <property type="entry name" value="YafO_toxin"/>
    <property type="match status" value="1"/>
</dbReference>
<sequence>MPSVKVSDLFKESEGWYRYYADFYNNKLFGDLPDDFGRDEGLDLDYLHHIHLAMTAKLVARWKIKRRQFDRTTDPKDPANDYWLVYAYDDLRDEYLLLTILGPNAHSRPEWGAFLRTVAHDIVEPWIQGRVVYTDPDE</sequence>
<dbReference type="Proteomes" id="UP000199267">
    <property type="component" value="Unassembled WGS sequence"/>
</dbReference>
<dbReference type="EMBL" id="FOFJ01000036">
    <property type="protein sequence ID" value="SER25048.1"/>
    <property type="molecule type" value="Genomic_DNA"/>
</dbReference>
<protein>
    <submittedName>
        <fullName evidence="1">Toxin YafO, type II toxin-antitoxin system</fullName>
    </submittedName>
</protein>
<gene>
    <name evidence="1" type="ORF">SAMN04244573_03197</name>
</gene>
<organism evidence="1 2">
    <name type="scientific">Azotobacter beijerinckii</name>
    <dbReference type="NCBI Taxonomy" id="170623"/>
    <lineage>
        <taxon>Bacteria</taxon>
        <taxon>Pseudomonadati</taxon>
        <taxon>Pseudomonadota</taxon>
        <taxon>Gammaproteobacteria</taxon>
        <taxon>Pseudomonadales</taxon>
        <taxon>Pseudomonadaceae</taxon>
        <taxon>Azotobacter</taxon>
    </lineage>
</organism>
<evidence type="ECO:0000313" key="2">
    <source>
        <dbReference type="Proteomes" id="UP000199267"/>
    </source>
</evidence>
<accession>A0A1H9MN51</accession>
<dbReference type="InterPro" id="IPR020353">
    <property type="entry name" value="Toxin_YafO"/>
</dbReference>
<dbReference type="RefSeq" id="WP_090623766.1">
    <property type="nucleotide sequence ID" value="NZ_FOFJ01000036.1"/>
</dbReference>
<evidence type="ECO:0000313" key="1">
    <source>
        <dbReference type="EMBL" id="SER25048.1"/>
    </source>
</evidence>
<reference evidence="1 2" key="1">
    <citation type="submission" date="2016-10" db="EMBL/GenBank/DDBJ databases">
        <authorList>
            <person name="de Groot N.N."/>
        </authorList>
    </citation>
    <scope>NUCLEOTIDE SEQUENCE [LARGE SCALE GENOMIC DNA]</scope>
    <source>
        <strain evidence="1 2">DSM 378</strain>
    </source>
</reference>
<dbReference type="AlphaFoldDB" id="A0A1H9MN51"/>
<proteinExistence type="predicted"/>
<name>A0A1H9MN51_9GAMM</name>